<evidence type="ECO:0000313" key="2">
    <source>
        <dbReference type="EMBL" id="ECX6661957.1"/>
    </source>
</evidence>
<protein>
    <recommendedName>
        <fullName evidence="1">DOD-type homing endonuclease domain-containing protein</fullName>
    </recommendedName>
</protein>
<dbReference type="Gene3D" id="3.10.28.10">
    <property type="entry name" value="Homing endonucleases"/>
    <property type="match status" value="1"/>
</dbReference>
<dbReference type="GO" id="GO:0004519">
    <property type="term" value="F:endonuclease activity"/>
    <property type="evidence" value="ECO:0007669"/>
    <property type="project" value="InterPro"/>
</dbReference>
<reference evidence="2" key="1">
    <citation type="submission" date="2019-09" db="EMBL/GenBank/DDBJ databases">
        <authorList>
            <consortium name="PulseNet: The National Subtyping Network for Foodborne Disease Surveillance"/>
            <person name="Tarr C.L."/>
            <person name="Trees E."/>
            <person name="Katz L.S."/>
            <person name="Carleton-Romer H.A."/>
            <person name="Stroika S."/>
            <person name="Kucerova Z."/>
            <person name="Roache K.F."/>
            <person name="Sabol A.L."/>
            <person name="Besser J."/>
            <person name="Gerner-Smidt P."/>
        </authorList>
    </citation>
    <scope>NUCLEOTIDE SEQUENCE</scope>
    <source>
        <strain evidence="2">PNUSAS101199</strain>
    </source>
</reference>
<dbReference type="InterPro" id="IPR004860">
    <property type="entry name" value="LAGLIDADG_dom"/>
</dbReference>
<gene>
    <name evidence="2" type="ORF">F6X26_23880</name>
</gene>
<dbReference type="SUPFAM" id="SSF55608">
    <property type="entry name" value="Homing endonucleases"/>
    <property type="match status" value="1"/>
</dbReference>
<proteinExistence type="predicted"/>
<dbReference type="PROSITE" id="PS50819">
    <property type="entry name" value="INTEIN_ENDONUCLEASE"/>
    <property type="match status" value="1"/>
</dbReference>
<dbReference type="InterPro" id="IPR036844">
    <property type="entry name" value="Hint_dom_sf"/>
</dbReference>
<feature type="domain" description="DOD-type homing endonuclease" evidence="1">
    <location>
        <begin position="302"/>
        <end position="356"/>
    </location>
</feature>
<dbReference type="SUPFAM" id="SSF51294">
    <property type="entry name" value="Hedgehog/intein (Hint) domain"/>
    <property type="match status" value="1"/>
</dbReference>
<evidence type="ECO:0000259" key="1">
    <source>
        <dbReference type="PROSITE" id="PS50819"/>
    </source>
</evidence>
<name>A0A619I2N4_SALER</name>
<dbReference type="AlphaFoldDB" id="A0A619I2N4"/>
<dbReference type="InterPro" id="IPR004042">
    <property type="entry name" value="Intein_endonuc_central"/>
</dbReference>
<sequence length="510" mass="56808">MLYRYIVATEAEHGCCRRGLFIGYVYCINNDFLFSAEQTAPFLSLHIINAVAVSGKPDLYQMERSTVFSVFILQGAEFFMKSFRKFYADKPGVISRFSIKGRFEDMDEPHQQKHKASALTPAPGISDELNYDICGIISGCFTKDTIVSTSEGPFYLGDLCDINKNPGVITQDRSILKTGGVSAGGIQDIFGLLTDCSYIKGGAKNLVLRISEDCKSEMTGLTDLRKGDLVVCQNGLFGSQVPKYNSEVLDVFDAQELGKHISNMANVQNSDLYFADKFHNKSGYFSINIYNVLSKFDAFVFRVPEKILGASKEYVAAYLRGYFDGGTRFHLNRVSAPVSCRELASDLVYLLNLFEISGKITKTLSGFEVVISGKDDINIFREEIGFLNDIHDFSGARAEPVNSVIDYAKLCKEYNARALETLKDFLTLPEILAELLKQPDKYKENFISLGLEQQFNTLKLLSYTGCRVTEVKEYAKYTGRDEVFGVINMAGNHTWCANGIIVSDSTAGQI</sequence>
<dbReference type="EMBL" id="AALAOU010000024">
    <property type="protein sequence ID" value="ECX6661957.1"/>
    <property type="molecule type" value="Genomic_DNA"/>
</dbReference>
<dbReference type="InterPro" id="IPR027434">
    <property type="entry name" value="Homing_endonucl"/>
</dbReference>
<accession>A0A619I2N4</accession>
<dbReference type="Pfam" id="PF14528">
    <property type="entry name" value="LAGLIDADG_3"/>
    <property type="match status" value="1"/>
</dbReference>
<comment type="caution">
    <text evidence="2">The sequence shown here is derived from an EMBL/GenBank/DDBJ whole genome shotgun (WGS) entry which is preliminary data.</text>
</comment>
<organism evidence="2">
    <name type="scientific">Salmonella enterica</name>
    <name type="common">Salmonella choleraesuis</name>
    <dbReference type="NCBI Taxonomy" id="28901"/>
    <lineage>
        <taxon>Bacteria</taxon>
        <taxon>Pseudomonadati</taxon>
        <taxon>Pseudomonadota</taxon>
        <taxon>Gammaproteobacteria</taxon>
        <taxon>Enterobacterales</taxon>
        <taxon>Enterobacteriaceae</taxon>
        <taxon>Salmonella</taxon>
    </lineage>
</organism>